<protein>
    <submittedName>
        <fullName evidence="1">Uncharacterized protein</fullName>
    </submittedName>
</protein>
<proteinExistence type="predicted"/>
<gene>
    <name evidence="1" type="ORF">RO785_14425</name>
</gene>
<dbReference type="RefSeq" id="WP_195512097.1">
    <property type="nucleotide sequence ID" value="NZ_JADMQL010000027.1"/>
</dbReference>
<organism evidence="1 2">
    <name type="scientific">Bacteroides cellulosilyticus</name>
    <dbReference type="NCBI Taxonomy" id="246787"/>
    <lineage>
        <taxon>Bacteria</taxon>
        <taxon>Pseudomonadati</taxon>
        <taxon>Bacteroidota</taxon>
        <taxon>Bacteroidia</taxon>
        <taxon>Bacteroidales</taxon>
        <taxon>Bacteroidaceae</taxon>
        <taxon>Bacteroides</taxon>
    </lineage>
</organism>
<dbReference type="AlphaFoldDB" id="A0AAW8VIZ0"/>
<dbReference type="EMBL" id="JAVSNH010000001">
    <property type="protein sequence ID" value="MDT4512165.1"/>
    <property type="molecule type" value="Genomic_DNA"/>
</dbReference>
<sequence length="245" mass="28888">MKQPFKFKINLFILGGLFIFNYPTLYAQEKNMTNHSYSPFYRPDVYRYCDSLQIDFSQEYLRLINPIRNTDKEITEMVKGYTVKADTLFSSICRIYDDSYQLTYTRITPQNGVLGKNYQHIQMYISPRINQEYPLHFTVRGKSKVNHNICNFNGYIEITHIFSSTENYPYNYMIGKYEFKEDSSQKGSGIFKGICSFDVKVDTINKIINLDEDFAIADGYNNRNYVGIWESYSRGTIKKCIWGDY</sequence>
<reference evidence="1" key="1">
    <citation type="submission" date="2023-08" db="EMBL/GenBank/DDBJ databases">
        <title>Reintroducing virulent viruses to syntetic microbiomes.</title>
        <authorList>
            <person name="Wilde J."/>
            <person name="Boyes R."/>
            <person name="Robinson A.V."/>
            <person name="Daisley B.A."/>
            <person name="Allen-Vercoe E."/>
        </authorList>
    </citation>
    <scope>NUCLEOTIDE SEQUENCE</scope>
    <source>
        <strain evidence="1">225I_12FAA</strain>
    </source>
</reference>
<name>A0AAW8VIZ0_9BACE</name>
<dbReference type="Proteomes" id="UP001266995">
    <property type="component" value="Unassembled WGS sequence"/>
</dbReference>
<accession>A0AAW8VIZ0</accession>
<comment type="caution">
    <text evidence="1">The sequence shown here is derived from an EMBL/GenBank/DDBJ whole genome shotgun (WGS) entry which is preliminary data.</text>
</comment>
<evidence type="ECO:0000313" key="1">
    <source>
        <dbReference type="EMBL" id="MDT4512165.1"/>
    </source>
</evidence>
<evidence type="ECO:0000313" key="2">
    <source>
        <dbReference type="Proteomes" id="UP001266995"/>
    </source>
</evidence>